<evidence type="ECO:0000256" key="2">
    <source>
        <dbReference type="ARBA" id="ARBA00010983"/>
    </source>
</evidence>
<dbReference type="PANTHER" id="PTHR11073">
    <property type="entry name" value="CALRETICULIN AND CALNEXIN"/>
    <property type="match status" value="1"/>
</dbReference>
<keyword evidence="7 10" id="KW-0143">Chaperone</keyword>
<evidence type="ECO:0000256" key="8">
    <source>
        <dbReference type="ARBA" id="ARBA00053392"/>
    </source>
</evidence>
<reference evidence="12 13" key="1">
    <citation type="journal article" date="2017" name="G3 (Bethesda)">
        <title>The Physical Genome Mapping of Anopheles albimanus Corrected Scaffold Misassemblies and Identified Interarm Rearrangements in Genus Anopheles.</title>
        <authorList>
            <person name="Artemov G.N."/>
            <person name="Peery A.N."/>
            <person name="Jiang X."/>
            <person name="Tu Z."/>
            <person name="Stegniy V.N."/>
            <person name="Sharakhova M.V."/>
            <person name="Sharakhov I.V."/>
        </authorList>
    </citation>
    <scope>NUCLEOTIDE SEQUENCE [LARGE SCALE GENOMIC DNA]</scope>
    <source>
        <strain evidence="12 13">ALBI9_A</strain>
    </source>
</reference>
<dbReference type="SUPFAM" id="SSF49899">
    <property type="entry name" value="Concanavalin A-like lectins/glucanases"/>
    <property type="match status" value="1"/>
</dbReference>
<sequence length="682" mass="78797">YIYIHIPYQSRLFLCCPCISGFAFLSLYSSNMRPDKSQWSLHFTSFLLLEAMAWSLRPALGNEESSSSIYDAPSVDHAQQYVAPKVDPSRMHFAEHFDDLFEKDNIEKRWIKSKASKEDTAEDVAKYVGEWKIEQPIRAILSGDYGLVLKSKAKHAAIASPLLSNRPFVFKDKPLILQYEVTLQEGQECGGSYIKLLSDGDNTKDLKQFNDKTPYTIMFGPDKCGNDVKLHFIFRHVNPINGSITEKHCSKQKDRLDGLFKDRRPHLYQLIIRPDNTYTIRIDHKIINEGTLLTNFTPPVNPPAEIDDPNDQKPENWDDREMIPDPEAKKPQDWDENEQPQIPDPKATKPLDWLDDLEEMIPDDTAIKPSDWDNDMDGEWEAPLIPNPLCEKAVGCGLWKAPMISNPNYKGKWRPPLIANVNYQGKWTPRKIINPDYFEDLNPFRMTAIVAVGIEIWSMSNEILFDNIVITDDESVAKQWALQTFDLKLKILDRQAQTLWDRALRYMNYKPAYWGAYFVYCSIPMLAYVWFLWTRRDKKESFMSRFLKYCSVNPWMWAVLMVFVGLPMAVMMYFICFAKSDAKTVSGLMKKTDDYTAIYDQNANTGLDGERSKKNDLNANANQHHEINAEEEGDGTDDVRELQEKNSGEDELLDPEKWNDEVIDMKNGAVEEGLKKRKPRKD</sequence>
<evidence type="ECO:0000313" key="12">
    <source>
        <dbReference type="EnsemblMetazoa" id="AALB009752-PA"/>
    </source>
</evidence>
<dbReference type="AlphaFoldDB" id="A0A182FT72"/>
<dbReference type="Gene3D" id="2.10.250.10">
    <property type="entry name" value="Calreticulin/calnexin, P domain"/>
    <property type="match status" value="1"/>
</dbReference>
<dbReference type="GO" id="GO:0036503">
    <property type="term" value="P:ERAD pathway"/>
    <property type="evidence" value="ECO:0007669"/>
    <property type="project" value="TreeGrafter"/>
</dbReference>
<keyword evidence="5 10" id="KW-1133">Transmembrane helix</keyword>
<evidence type="ECO:0000256" key="7">
    <source>
        <dbReference type="ARBA" id="ARBA00023186"/>
    </source>
</evidence>
<dbReference type="PANTHER" id="PTHR11073:SF1">
    <property type="entry name" value="CALNEXIN 14D-RELATED"/>
    <property type="match status" value="1"/>
</dbReference>
<dbReference type="STRING" id="7167.A0A182FT72"/>
<evidence type="ECO:0000256" key="9">
    <source>
        <dbReference type="PIRSR" id="PIRSR601580-3"/>
    </source>
</evidence>
<feature type="transmembrane region" description="Helical" evidence="10">
    <location>
        <begin position="554"/>
        <end position="575"/>
    </location>
</feature>
<dbReference type="InterPro" id="IPR009033">
    <property type="entry name" value="Calreticulin/calnexin_P_dom_sf"/>
</dbReference>
<dbReference type="VEuPathDB" id="VectorBase:AALB20_037520"/>
<dbReference type="GO" id="GO:0051082">
    <property type="term" value="F:unfolded protein binding"/>
    <property type="evidence" value="ECO:0007669"/>
    <property type="project" value="InterPro"/>
</dbReference>
<evidence type="ECO:0000256" key="11">
    <source>
        <dbReference type="SAM" id="MobiDB-lite"/>
    </source>
</evidence>
<dbReference type="VEuPathDB" id="VectorBase:AALB009752"/>
<proteinExistence type="inferred from homology"/>
<feature type="disulfide bond" evidence="9">
    <location>
        <begin position="189"/>
        <end position="224"/>
    </location>
</feature>
<evidence type="ECO:0000256" key="10">
    <source>
        <dbReference type="RuleBase" id="RU362126"/>
    </source>
</evidence>
<dbReference type="Proteomes" id="UP000069272">
    <property type="component" value="Chromosome 3L"/>
</dbReference>
<dbReference type="SUPFAM" id="SSF63887">
    <property type="entry name" value="P-domain of calnexin/calreticulin"/>
    <property type="match status" value="1"/>
</dbReference>
<evidence type="ECO:0000313" key="13">
    <source>
        <dbReference type="Proteomes" id="UP000069272"/>
    </source>
</evidence>
<evidence type="ECO:0000256" key="4">
    <source>
        <dbReference type="ARBA" id="ARBA00022824"/>
    </source>
</evidence>
<feature type="transmembrane region" description="Helical" evidence="10">
    <location>
        <begin position="512"/>
        <end position="533"/>
    </location>
</feature>
<organism evidence="12 13">
    <name type="scientific">Anopheles albimanus</name>
    <name type="common">New world malaria mosquito</name>
    <dbReference type="NCBI Taxonomy" id="7167"/>
    <lineage>
        <taxon>Eukaryota</taxon>
        <taxon>Metazoa</taxon>
        <taxon>Ecdysozoa</taxon>
        <taxon>Arthropoda</taxon>
        <taxon>Hexapoda</taxon>
        <taxon>Insecta</taxon>
        <taxon>Pterygota</taxon>
        <taxon>Neoptera</taxon>
        <taxon>Endopterygota</taxon>
        <taxon>Diptera</taxon>
        <taxon>Nematocera</taxon>
        <taxon>Culicoidea</taxon>
        <taxon>Culicidae</taxon>
        <taxon>Anophelinae</taxon>
        <taxon>Anopheles</taxon>
    </lineage>
</organism>
<evidence type="ECO:0000256" key="6">
    <source>
        <dbReference type="ARBA" id="ARBA00023136"/>
    </source>
</evidence>
<dbReference type="GO" id="GO:0005789">
    <property type="term" value="C:endoplasmic reticulum membrane"/>
    <property type="evidence" value="ECO:0007669"/>
    <property type="project" value="UniProtKB-SubCell"/>
</dbReference>
<evidence type="ECO:0000256" key="3">
    <source>
        <dbReference type="ARBA" id="ARBA00022692"/>
    </source>
</evidence>
<feature type="region of interest" description="Disordered" evidence="11">
    <location>
        <begin position="293"/>
        <end position="350"/>
    </location>
</feature>
<dbReference type="GO" id="GO:0006457">
    <property type="term" value="P:protein folding"/>
    <property type="evidence" value="ECO:0007669"/>
    <property type="project" value="InterPro"/>
</dbReference>
<keyword evidence="4 10" id="KW-0256">Endoplasmic reticulum</keyword>
<dbReference type="GO" id="GO:0005509">
    <property type="term" value="F:calcium ion binding"/>
    <property type="evidence" value="ECO:0007669"/>
    <property type="project" value="InterPro"/>
</dbReference>
<dbReference type="Pfam" id="PF00262">
    <property type="entry name" value="Calreticulin"/>
    <property type="match status" value="1"/>
</dbReference>
<comment type="subcellular location">
    <subcellularLocation>
        <location evidence="1">Endoplasmic reticulum membrane</location>
        <topology evidence="1">Single-pass type I membrane protein</topology>
    </subcellularLocation>
</comment>
<dbReference type="PROSITE" id="PS00804">
    <property type="entry name" value="CALRETICULIN_2"/>
    <property type="match status" value="1"/>
</dbReference>
<dbReference type="Gene3D" id="2.60.120.200">
    <property type="match status" value="1"/>
</dbReference>
<dbReference type="FunFam" id="2.60.120.200:FF:000011">
    <property type="entry name" value="Probable calnexin"/>
    <property type="match status" value="1"/>
</dbReference>
<accession>A0A182FT72</accession>
<dbReference type="PRINTS" id="PR00626">
    <property type="entry name" value="CALRETICULIN"/>
</dbReference>
<keyword evidence="13" id="KW-1185">Reference proteome</keyword>
<feature type="region of interest" description="Disordered" evidence="11">
    <location>
        <begin position="621"/>
        <end position="682"/>
    </location>
</feature>
<reference evidence="12" key="2">
    <citation type="submission" date="2022-08" db="UniProtKB">
        <authorList>
            <consortium name="EnsemblMetazoa"/>
        </authorList>
    </citation>
    <scope>IDENTIFICATION</scope>
    <source>
        <strain evidence="12">STECLA/ALBI9_A</strain>
    </source>
</reference>
<evidence type="ECO:0000256" key="1">
    <source>
        <dbReference type="ARBA" id="ARBA00004115"/>
    </source>
</evidence>
<dbReference type="InterPro" id="IPR001580">
    <property type="entry name" value="Calret/calnex"/>
</dbReference>
<feature type="compositionally biased region" description="Basic and acidic residues" evidence="11">
    <location>
        <begin position="637"/>
        <end position="664"/>
    </location>
</feature>
<keyword evidence="9" id="KW-1015">Disulfide bond</keyword>
<evidence type="ECO:0000256" key="5">
    <source>
        <dbReference type="ARBA" id="ARBA00022989"/>
    </source>
</evidence>
<comment type="similarity">
    <text evidence="2 10">Belongs to the calreticulin family.</text>
</comment>
<feature type="compositionally biased region" description="Basic and acidic residues" evidence="11">
    <location>
        <begin position="310"/>
        <end position="333"/>
    </location>
</feature>
<dbReference type="FunFam" id="2.10.250.10:FF:000001">
    <property type="entry name" value="Calnexin homolog"/>
    <property type="match status" value="1"/>
</dbReference>
<name>A0A182FT72_ANOAL</name>
<dbReference type="InterPro" id="IPR013320">
    <property type="entry name" value="ConA-like_dom_sf"/>
</dbReference>
<keyword evidence="3 10" id="KW-0812">Transmembrane</keyword>
<protein>
    <submittedName>
        <fullName evidence="12">Uncharacterized protein</fullName>
    </submittedName>
</protein>
<dbReference type="EnsemblMetazoa" id="AALB009752-RA">
    <property type="protein sequence ID" value="AALB009752-PA"/>
    <property type="gene ID" value="AALB009752"/>
</dbReference>
<comment type="function">
    <text evidence="8">Calcium-binding protein that interacts with newly synthesized monoglucosylated glycoproteins in the endoplasmic reticulum. It may act in assisting protein assembly and/or in the retention within the ER of unassembled protein subunits. It seems to play a major role in the quality control apparatus of the ER by the retention of incorrectly folded proteins. Required for embryogenesis and larval development under heat and ER stress conditions. May be important for germ cell development. Involved in neuronal necrotic cell death.</text>
</comment>
<dbReference type="InterPro" id="IPR018124">
    <property type="entry name" value="Calret/calnex_CS"/>
</dbReference>
<keyword evidence="6 10" id="KW-0472">Membrane</keyword>